<dbReference type="EMBL" id="CAJVQC010076532">
    <property type="protein sequence ID" value="CAG8814768.1"/>
    <property type="molecule type" value="Genomic_DNA"/>
</dbReference>
<keyword evidence="2" id="KW-1185">Reference proteome</keyword>
<feature type="non-terminal residue" evidence="1">
    <location>
        <position position="116"/>
    </location>
</feature>
<feature type="non-terminal residue" evidence="1">
    <location>
        <position position="1"/>
    </location>
</feature>
<dbReference type="Proteomes" id="UP000789920">
    <property type="component" value="Unassembled WGS sequence"/>
</dbReference>
<comment type="caution">
    <text evidence="1">The sequence shown here is derived from an EMBL/GenBank/DDBJ whole genome shotgun (WGS) entry which is preliminary data.</text>
</comment>
<protein>
    <submittedName>
        <fullName evidence="1">28439_t:CDS:1</fullName>
    </submittedName>
</protein>
<evidence type="ECO:0000313" key="1">
    <source>
        <dbReference type="EMBL" id="CAG8814768.1"/>
    </source>
</evidence>
<sequence>TTNFRLSAMKEHEKTKDHINSFKKNEIMNIPKEHIITLMKIIYSMAQDDIPLNKFKNLTHLGRAIKAPHLISENQPITYENNICGRELLFSISTSIENNIWRELSLALAIGIIVDE</sequence>
<evidence type="ECO:0000313" key="2">
    <source>
        <dbReference type="Proteomes" id="UP000789920"/>
    </source>
</evidence>
<gene>
    <name evidence="1" type="ORF">RPERSI_LOCUS24069</name>
</gene>
<proteinExistence type="predicted"/>
<accession>A0ACA9RWE4</accession>
<reference evidence="1" key="1">
    <citation type="submission" date="2021-06" db="EMBL/GenBank/DDBJ databases">
        <authorList>
            <person name="Kallberg Y."/>
            <person name="Tangrot J."/>
            <person name="Rosling A."/>
        </authorList>
    </citation>
    <scope>NUCLEOTIDE SEQUENCE</scope>
    <source>
        <strain evidence="1">MA461A</strain>
    </source>
</reference>
<organism evidence="1 2">
    <name type="scientific">Racocetra persica</name>
    <dbReference type="NCBI Taxonomy" id="160502"/>
    <lineage>
        <taxon>Eukaryota</taxon>
        <taxon>Fungi</taxon>
        <taxon>Fungi incertae sedis</taxon>
        <taxon>Mucoromycota</taxon>
        <taxon>Glomeromycotina</taxon>
        <taxon>Glomeromycetes</taxon>
        <taxon>Diversisporales</taxon>
        <taxon>Gigasporaceae</taxon>
        <taxon>Racocetra</taxon>
    </lineage>
</organism>
<name>A0ACA9RWE4_9GLOM</name>